<dbReference type="AlphaFoldDB" id="A0A5C3P727"/>
<sequence length="67" mass="7220">MRPVARNAPACICYDAGNGGLCSLRALLTSSGDLASFPEKHTIVISPRNAHLIGLSRLPLRVRCKEM</sequence>
<gene>
    <name evidence="1" type="ORF">K466DRAFT_588635</name>
</gene>
<protein>
    <submittedName>
        <fullName evidence="1">Uncharacterized protein</fullName>
    </submittedName>
</protein>
<evidence type="ECO:0000313" key="2">
    <source>
        <dbReference type="Proteomes" id="UP000308197"/>
    </source>
</evidence>
<accession>A0A5C3P727</accession>
<name>A0A5C3P727_9APHY</name>
<dbReference type="EMBL" id="ML211294">
    <property type="protein sequence ID" value="TFK84769.1"/>
    <property type="molecule type" value="Genomic_DNA"/>
</dbReference>
<evidence type="ECO:0000313" key="1">
    <source>
        <dbReference type="EMBL" id="TFK84769.1"/>
    </source>
</evidence>
<dbReference type="InParanoid" id="A0A5C3P727"/>
<proteinExistence type="predicted"/>
<reference evidence="1 2" key="1">
    <citation type="journal article" date="2019" name="Nat. Ecol. Evol.">
        <title>Megaphylogeny resolves global patterns of mushroom evolution.</title>
        <authorList>
            <person name="Varga T."/>
            <person name="Krizsan K."/>
            <person name="Foldi C."/>
            <person name="Dima B."/>
            <person name="Sanchez-Garcia M."/>
            <person name="Sanchez-Ramirez S."/>
            <person name="Szollosi G.J."/>
            <person name="Szarkandi J.G."/>
            <person name="Papp V."/>
            <person name="Albert L."/>
            <person name="Andreopoulos W."/>
            <person name="Angelini C."/>
            <person name="Antonin V."/>
            <person name="Barry K.W."/>
            <person name="Bougher N.L."/>
            <person name="Buchanan P."/>
            <person name="Buyck B."/>
            <person name="Bense V."/>
            <person name="Catcheside P."/>
            <person name="Chovatia M."/>
            <person name="Cooper J."/>
            <person name="Damon W."/>
            <person name="Desjardin D."/>
            <person name="Finy P."/>
            <person name="Geml J."/>
            <person name="Haridas S."/>
            <person name="Hughes K."/>
            <person name="Justo A."/>
            <person name="Karasinski D."/>
            <person name="Kautmanova I."/>
            <person name="Kiss B."/>
            <person name="Kocsube S."/>
            <person name="Kotiranta H."/>
            <person name="LaButti K.M."/>
            <person name="Lechner B.E."/>
            <person name="Liimatainen K."/>
            <person name="Lipzen A."/>
            <person name="Lukacs Z."/>
            <person name="Mihaltcheva S."/>
            <person name="Morgado L.N."/>
            <person name="Niskanen T."/>
            <person name="Noordeloos M.E."/>
            <person name="Ohm R.A."/>
            <person name="Ortiz-Santana B."/>
            <person name="Ovrebo C."/>
            <person name="Racz N."/>
            <person name="Riley R."/>
            <person name="Savchenko A."/>
            <person name="Shiryaev A."/>
            <person name="Soop K."/>
            <person name="Spirin V."/>
            <person name="Szebenyi C."/>
            <person name="Tomsovsky M."/>
            <person name="Tulloss R.E."/>
            <person name="Uehling J."/>
            <person name="Grigoriev I.V."/>
            <person name="Vagvolgyi C."/>
            <person name="Papp T."/>
            <person name="Martin F.M."/>
            <person name="Miettinen O."/>
            <person name="Hibbett D.S."/>
            <person name="Nagy L.G."/>
        </authorList>
    </citation>
    <scope>NUCLEOTIDE SEQUENCE [LARGE SCALE GENOMIC DNA]</scope>
    <source>
        <strain evidence="1 2">HHB13444</strain>
    </source>
</reference>
<organism evidence="1 2">
    <name type="scientific">Polyporus arcularius HHB13444</name>
    <dbReference type="NCBI Taxonomy" id="1314778"/>
    <lineage>
        <taxon>Eukaryota</taxon>
        <taxon>Fungi</taxon>
        <taxon>Dikarya</taxon>
        <taxon>Basidiomycota</taxon>
        <taxon>Agaricomycotina</taxon>
        <taxon>Agaricomycetes</taxon>
        <taxon>Polyporales</taxon>
        <taxon>Polyporaceae</taxon>
        <taxon>Polyporus</taxon>
    </lineage>
</organism>
<dbReference type="Proteomes" id="UP000308197">
    <property type="component" value="Unassembled WGS sequence"/>
</dbReference>
<keyword evidence="2" id="KW-1185">Reference proteome</keyword>